<keyword evidence="5" id="KW-0648">Protein biosynthesis</keyword>
<dbReference type="Pfam" id="PF09107">
    <property type="entry name" value="WHD_3rd_SelB"/>
    <property type="match status" value="1"/>
</dbReference>
<dbReference type="Gene3D" id="3.40.50.300">
    <property type="entry name" value="P-loop containing nucleotide triphosphate hydrolases"/>
    <property type="match status" value="1"/>
</dbReference>
<dbReference type="GO" id="GO:0005525">
    <property type="term" value="F:GTP binding"/>
    <property type="evidence" value="ECO:0007669"/>
    <property type="project" value="UniProtKB-KW"/>
</dbReference>
<keyword evidence="3" id="KW-0963">Cytoplasm</keyword>
<evidence type="ECO:0000256" key="5">
    <source>
        <dbReference type="ARBA" id="ARBA00022917"/>
    </source>
</evidence>
<evidence type="ECO:0000256" key="6">
    <source>
        <dbReference type="ARBA" id="ARBA00023134"/>
    </source>
</evidence>
<evidence type="ECO:0000256" key="4">
    <source>
        <dbReference type="ARBA" id="ARBA00022741"/>
    </source>
</evidence>
<comment type="caution">
    <text evidence="10">The sequence shown here is derived from an EMBL/GenBank/DDBJ whole genome shotgun (WGS) entry which is preliminary data.</text>
</comment>
<dbReference type="GO" id="GO:0003924">
    <property type="term" value="F:GTPase activity"/>
    <property type="evidence" value="ECO:0007669"/>
    <property type="project" value="InterPro"/>
</dbReference>
<protein>
    <recommendedName>
        <fullName evidence="2">Selenocysteine-specific elongation factor</fullName>
    </recommendedName>
    <alternativeName>
        <fullName evidence="8">SelB translation factor</fullName>
    </alternativeName>
</protein>
<keyword evidence="4" id="KW-0547">Nucleotide-binding</keyword>
<accession>A0A7C7D5X0</accession>
<evidence type="ECO:0000256" key="8">
    <source>
        <dbReference type="ARBA" id="ARBA00031615"/>
    </source>
</evidence>
<evidence type="ECO:0000313" key="11">
    <source>
        <dbReference type="Proteomes" id="UP000553059"/>
    </source>
</evidence>
<dbReference type="InterPro" id="IPR015190">
    <property type="entry name" value="Elong_fac_SelB-wing-hlx_typ-2"/>
</dbReference>
<evidence type="ECO:0000256" key="7">
    <source>
        <dbReference type="ARBA" id="ARBA00025526"/>
    </source>
</evidence>
<comment type="subcellular location">
    <subcellularLocation>
        <location evidence="1">Cytoplasm</location>
    </subcellularLocation>
</comment>
<dbReference type="CDD" id="cd04171">
    <property type="entry name" value="SelB"/>
    <property type="match status" value="1"/>
</dbReference>
<dbReference type="EMBL" id="DUTF01000225">
    <property type="protein sequence ID" value="HHY27027.1"/>
    <property type="molecule type" value="Genomic_DNA"/>
</dbReference>
<evidence type="ECO:0000256" key="2">
    <source>
        <dbReference type="ARBA" id="ARBA00015953"/>
    </source>
</evidence>
<sequence length="639" mass="71076">MKKIILGTAGHIDHGKTSLVRKLTGIDTDRLDEEKRRGMTIELGFASLALPSGQNVSIIDVPGHEKFVKTMVAGATGIDLVMLVIAADEGIMPQTKEHLDILSLLNVKTGVIALTKTDLVDDEWLEMILEDIQNTLQGTTLEESPIVHVSSVTGEGIPQLMETLDQLALKVQVKEGQELFRLPIDRIFSMAGHGTVVTGTITSGIVNKGETLAVYPSGFTARVKGIQVHNSGVDEAIAGDRCALNLTGIEKSEIQRGDTIAREGTLNPIWIADALIYIVKGKGSLVHNQRVHVHTGTKEVLARVRLLGTDEIVEGSKGYGQLRFEEPVVVLRKDRFIIRSYSPAVTIGGGWILYHATKNRQRFSQESMDAMAIGESGTLEELISLVLNSSEKPLSSEELWRGLNTDRIELQETLDREVVSGKIIILKETHKYLSLSQYEKYFNKITSAFRKMYQKYPYRYQIDKEELKSGAFSGIDPKDFAALLNYFVFNHRLLTDGNYLSELDGKALARIRASKEVALIETTFLNYGINAGSILQVSKDVSIKIGDIEEIVKFLQKSGRLFDLGQGIFVHKEAFQKVYQTVRSLMDVKGSVSVIEVRDSLNIGRKVVIAYLEYFDSVKITLRKEDQRIPGIHYHDFLG</sequence>
<dbReference type="AlphaFoldDB" id="A0A7C7D5X0"/>
<dbReference type="InterPro" id="IPR009001">
    <property type="entry name" value="Transl_elong_EF1A/Init_IF2_C"/>
</dbReference>
<dbReference type="InterPro" id="IPR050055">
    <property type="entry name" value="EF-Tu_GTPase"/>
</dbReference>
<dbReference type="InterPro" id="IPR057335">
    <property type="entry name" value="Beta-barrel_SelB"/>
</dbReference>
<keyword evidence="6" id="KW-0342">GTP-binding</keyword>
<keyword evidence="10" id="KW-0251">Elongation factor</keyword>
<dbReference type="PROSITE" id="PS00301">
    <property type="entry name" value="G_TR_1"/>
    <property type="match status" value="1"/>
</dbReference>
<gene>
    <name evidence="10" type="primary">selB</name>
    <name evidence="10" type="ORF">GX523_09860</name>
</gene>
<dbReference type="InterPro" id="IPR036390">
    <property type="entry name" value="WH_DNA-bd_sf"/>
</dbReference>
<dbReference type="Pfam" id="PF03144">
    <property type="entry name" value="GTP_EFTU_D2"/>
    <property type="match status" value="1"/>
</dbReference>
<dbReference type="GO" id="GO:0005829">
    <property type="term" value="C:cytosol"/>
    <property type="evidence" value="ECO:0007669"/>
    <property type="project" value="TreeGrafter"/>
</dbReference>
<dbReference type="InterPro" id="IPR015191">
    <property type="entry name" value="SelB_WHD4"/>
</dbReference>
<evidence type="ECO:0000259" key="9">
    <source>
        <dbReference type="PROSITE" id="PS51722"/>
    </source>
</evidence>
<dbReference type="FunFam" id="2.40.30.10:FF:000020">
    <property type="entry name" value="Translation elongation factor EF-1"/>
    <property type="match status" value="1"/>
</dbReference>
<dbReference type="InterPro" id="IPR004161">
    <property type="entry name" value="EFTu-like_2"/>
</dbReference>
<dbReference type="SUPFAM" id="SSF50465">
    <property type="entry name" value="EF-Tu/eEF-1alpha/eIF2-gamma C-terminal domain"/>
    <property type="match status" value="1"/>
</dbReference>
<dbReference type="Pfam" id="PF25461">
    <property type="entry name" value="Beta-barrel_SelB"/>
    <property type="match status" value="1"/>
</dbReference>
<dbReference type="PRINTS" id="PR00315">
    <property type="entry name" value="ELONGATNFCT"/>
</dbReference>
<dbReference type="Gene3D" id="1.10.10.2770">
    <property type="match status" value="1"/>
</dbReference>
<organism evidence="10 11">
    <name type="scientific">Desulfitobacterium dehalogenans</name>
    <dbReference type="NCBI Taxonomy" id="36854"/>
    <lineage>
        <taxon>Bacteria</taxon>
        <taxon>Bacillati</taxon>
        <taxon>Bacillota</taxon>
        <taxon>Clostridia</taxon>
        <taxon>Eubacteriales</taxon>
        <taxon>Desulfitobacteriaceae</taxon>
        <taxon>Desulfitobacterium</taxon>
    </lineage>
</organism>
<dbReference type="PANTHER" id="PTHR43721:SF22">
    <property type="entry name" value="ELONGATION FACTOR TU, MITOCHONDRIAL"/>
    <property type="match status" value="1"/>
</dbReference>
<dbReference type="Gene3D" id="1.10.10.10">
    <property type="entry name" value="Winged helix-like DNA-binding domain superfamily/Winged helix DNA-binding domain"/>
    <property type="match status" value="1"/>
</dbReference>
<dbReference type="SUPFAM" id="SSF46785">
    <property type="entry name" value="Winged helix' DNA-binding domain"/>
    <property type="match status" value="2"/>
</dbReference>
<dbReference type="InterPro" id="IPR031157">
    <property type="entry name" value="G_TR_CS"/>
</dbReference>
<evidence type="ECO:0000256" key="3">
    <source>
        <dbReference type="ARBA" id="ARBA00022490"/>
    </source>
</evidence>
<evidence type="ECO:0000313" key="10">
    <source>
        <dbReference type="EMBL" id="HHY27027.1"/>
    </source>
</evidence>
<dbReference type="Gene3D" id="2.40.30.10">
    <property type="entry name" value="Translation factors"/>
    <property type="match status" value="1"/>
</dbReference>
<dbReference type="SUPFAM" id="SSF50447">
    <property type="entry name" value="Translation proteins"/>
    <property type="match status" value="1"/>
</dbReference>
<dbReference type="InterPro" id="IPR000795">
    <property type="entry name" value="T_Tr_GTP-bd_dom"/>
</dbReference>
<feature type="domain" description="Tr-type G" evidence="9">
    <location>
        <begin position="1"/>
        <end position="173"/>
    </location>
</feature>
<reference evidence="10 11" key="1">
    <citation type="journal article" date="2020" name="Biotechnol. Biofuels">
        <title>New insights from the biogas microbiome by comprehensive genome-resolved metagenomics of nearly 1600 species originating from multiple anaerobic digesters.</title>
        <authorList>
            <person name="Campanaro S."/>
            <person name="Treu L."/>
            <person name="Rodriguez-R L.M."/>
            <person name="Kovalovszki A."/>
            <person name="Ziels R.M."/>
            <person name="Maus I."/>
            <person name="Zhu X."/>
            <person name="Kougias P.G."/>
            <person name="Basile A."/>
            <person name="Luo G."/>
            <person name="Schluter A."/>
            <person name="Konstantinidis K.T."/>
            <person name="Angelidaki I."/>
        </authorList>
    </citation>
    <scope>NUCLEOTIDE SEQUENCE [LARGE SCALE GENOMIC DNA]</scope>
    <source>
        <strain evidence="10">AS05jafATM_4</strain>
    </source>
</reference>
<dbReference type="GO" id="GO:0003723">
    <property type="term" value="F:RNA binding"/>
    <property type="evidence" value="ECO:0007669"/>
    <property type="project" value="InterPro"/>
</dbReference>
<dbReference type="CDD" id="cd03696">
    <property type="entry name" value="SelB_II"/>
    <property type="match status" value="1"/>
</dbReference>
<dbReference type="Pfam" id="PF00009">
    <property type="entry name" value="GTP_EFTU"/>
    <property type="match status" value="1"/>
</dbReference>
<dbReference type="Proteomes" id="UP000553059">
    <property type="component" value="Unassembled WGS sequence"/>
</dbReference>
<dbReference type="GO" id="GO:0003746">
    <property type="term" value="F:translation elongation factor activity"/>
    <property type="evidence" value="ECO:0007669"/>
    <property type="project" value="UniProtKB-KW"/>
</dbReference>
<dbReference type="InterPro" id="IPR009000">
    <property type="entry name" value="Transl_B-barrel_sf"/>
</dbReference>
<dbReference type="SUPFAM" id="SSF52540">
    <property type="entry name" value="P-loop containing nucleoside triphosphate hydrolases"/>
    <property type="match status" value="1"/>
</dbReference>
<proteinExistence type="predicted"/>
<comment type="function">
    <text evidence="7">Translation factor necessary for the incorporation of selenocysteine into proteins. It probably replaces EF-Tu for the insertion of selenocysteine directed by the UGA codon. SelB binds GTP and GDP.</text>
</comment>
<dbReference type="InterPro" id="IPR005225">
    <property type="entry name" value="Small_GTP-bd"/>
</dbReference>
<dbReference type="CDD" id="cd15491">
    <property type="entry name" value="selB_III"/>
    <property type="match status" value="1"/>
</dbReference>
<dbReference type="InterPro" id="IPR004535">
    <property type="entry name" value="Transl_elong_SelB"/>
</dbReference>
<name>A0A7C7D5X0_9FIRM</name>
<dbReference type="PANTHER" id="PTHR43721">
    <property type="entry name" value="ELONGATION FACTOR TU-RELATED"/>
    <property type="match status" value="1"/>
</dbReference>
<dbReference type="NCBIfam" id="TIGR00475">
    <property type="entry name" value="selB"/>
    <property type="match status" value="1"/>
</dbReference>
<dbReference type="GO" id="GO:0001514">
    <property type="term" value="P:selenocysteine incorporation"/>
    <property type="evidence" value="ECO:0007669"/>
    <property type="project" value="InterPro"/>
</dbReference>
<dbReference type="NCBIfam" id="TIGR00231">
    <property type="entry name" value="small_GTP"/>
    <property type="match status" value="1"/>
</dbReference>
<dbReference type="Pfam" id="PF09106">
    <property type="entry name" value="WHD_2nd_SelB"/>
    <property type="match status" value="1"/>
</dbReference>
<dbReference type="PROSITE" id="PS51722">
    <property type="entry name" value="G_TR_2"/>
    <property type="match status" value="1"/>
</dbReference>
<dbReference type="InterPro" id="IPR027417">
    <property type="entry name" value="P-loop_NTPase"/>
</dbReference>
<dbReference type="InterPro" id="IPR036388">
    <property type="entry name" value="WH-like_DNA-bd_sf"/>
</dbReference>
<evidence type="ECO:0000256" key="1">
    <source>
        <dbReference type="ARBA" id="ARBA00004496"/>
    </source>
</evidence>